<name>G0SG96_CHATD</name>
<evidence type="ECO:0000259" key="3">
    <source>
        <dbReference type="Pfam" id="PF14856"/>
    </source>
</evidence>
<evidence type="ECO:0000313" key="4">
    <source>
        <dbReference type="EMBL" id="EGS17235.1"/>
    </source>
</evidence>
<dbReference type="AlphaFoldDB" id="G0SG96"/>
<dbReference type="SUPFAM" id="SSF54556">
    <property type="entry name" value="Chitinase insertion domain"/>
    <property type="match status" value="1"/>
</dbReference>
<dbReference type="Proteomes" id="UP000008066">
    <property type="component" value="Unassembled WGS sequence"/>
</dbReference>
<organism evidence="5">
    <name type="scientific">Chaetomium thermophilum (strain DSM 1495 / CBS 144.50 / IMI 039719)</name>
    <name type="common">Thermochaetoides thermophila</name>
    <dbReference type="NCBI Taxonomy" id="759272"/>
    <lineage>
        <taxon>Eukaryota</taxon>
        <taxon>Fungi</taxon>
        <taxon>Dikarya</taxon>
        <taxon>Ascomycota</taxon>
        <taxon>Pezizomycotina</taxon>
        <taxon>Sordariomycetes</taxon>
        <taxon>Sordariomycetidae</taxon>
        <taxon>Sordariales</taxon>
        <taxon>Chaetomiaceae</taxon>
        <taxon>Thermochaetoides</taxon>
    </lineage>
</organism>
<feature type="domain" description="Ecp2 effector protein-like" evidence="3">
    <location>
        <begin position="616"/>
        <end position="716"/>
    </location>
</feature>
<protein>
    <submittedName>
        <fullName evidence="4">Class V chitinase-like protein</fullName>
    </submittedName>
</protein>
<sequence length="730" mass="81617">MLQPGCWGPDCFFNGNRINTNAKKGKCTATSGYIADAEVAEILQDPKRVVRSFVDKDSDSDILVYDTNQWVGYMSNTTKHARAALYASWGLGGTTDWATDLQKFNPVPAPAKDWETFKRLIELGENPKLDHTRDPSWVQFDCSNDITRSKIGYPPSVRWKALNSDAAWEDIIRIWKNVRDDNQGDTFAPSFLTSITETMGFATPRCDSVLDCGCDRRYECPNKANNPESGPAAEFIMNSLVEIHRMYHDYYRALTDEMAIINTALDDMENTFAPVPEPDDKSLVNLLVDLLTLGTLSIGAGWFNTVLKQTAYFRSRGSDVFDNIKDVTQILIGQGTTIAKDVLPDKEKKWSQEGKDKFTHYLGDVVDGWLKIVNMTLVKIFDGSDSSIDLLWKAMSDGKLIEGKVLSQSTLSDGDRVKTLRDLTQATVFAFGIPALWRYSGNYAFVMDSGLKCSDSTAPLSQYLEDDVIKKTSACIENKQYYLVYPRQKPTRRCWCTNLDELRGLCLHEECRSFPFAGPPGLDELDGEKWAGLRLEDFIKGALKTWEMNGWKNDARLPDPNDEEDIKKLMRGDVKESGLIRLPVCSPERAYQSWDTSKKGSTRNYPCDIPPGLSFCGISTFVDQTSGASPSVKDCEQIIRNIEGDGKTSWRSPVVFGKPHRTIAKFGGCSFGVEATNENGNIFFDVGGQDVIDLINDAVQRFGKTGKVGALGFMKCKGNIKDQEVKWGIF</sequence>
<dbReference type="InterPro" id="IPR029226">
    <property type="entry name" value="Ecp2-like"/>
</dbReference>
<dbReference type="OMA" id="VITAPYF"/>
<reference evidence="4 5" key="1">
    <citation type="journal article" date="2011" name="Cell">
        <title>Insight into structure and assembly of the nuclear pore complex by utilizing the genome of a eukaryotic thermophile.</title>
        <authorList>
            <person name="Amlacher S."/>
            <person name="Sarges P."/>
            <person name="Flemming D."/>
            <person name="van Noort V."/>
            <person name="Kunze R."/>
            <person name="Devos D.P."/>
            <person name="Arumugam M."/>
            <person name="Bork P."/>
            <person name="Hurt E."/>
        </authorList>
    </citation>
    <scope>NUCLEOTIDE SEQUENCE [LARGE SCALE GENOMIC DNA]</scope>
    <source>
        <strain evidence="5">DSM 1495 / CBS 144.50 / IMI 039719</strain>
    </source>
</reference>
<dbReference type="eggNOG" id="KOG2806">
    <property type="taxonomic scope" value="Eukaryota"/>
</dbReference>
<proteinExistence type="predicted"/>
<dbReference type="PANTHER" id="PTHR47700:SF1">
    <property type="entry name" value="CHITINASE"/>
    <property type="match status" value="1"/>
</dbReference>
<gene>
    <name evidence="4" type="ORF">CTHT_0065540</name>
</gene>
<dbReference type="HOGENOM" id="CLU_027725_0_0_1"/>
<keyword evidence="1" id="KW-0147">Chitin-binding</keyword>
<dbReference type="RefSeq" id="XP_006696853.1">
    <property type="nucleotide sequence ID" value="XM_006696790.1"/>
</dbReference>
<dbReference type="GO" id="GO:0008061">
    <property type="term" value="F:chitin binding"/>
    <property type="evidence" value="ECO:0007669"/>
    <property type="project" value="UniProtKB-KW"/>
</dbReference>
<evidence type="ECO:0000313" key="5">
    <source>
        <dbReference type="Proteomes" id="UP000008066"/>
    </source>
</evidence>
<dbReference type="Pfam" id="PF14856">
    <property type="entry name" value="Hce2"/>
    <property type="match status" value="1"/>
</dbReference>
<keyword evidence="5" id="KW-1185">Reference proteome</keyword>
<dbReference type="GeneID" id="18260592"/>
<accession>G0SG96</accession>
<dbReference type="OrthoDB" id="4557217at2759"/>
<dbReference type="InterPro" id="IPR029070">
    <property type="entry name" value="Chitinase_insertion_sf"/>
</dbReference>
<dbReference type="PANTHER" id="PTHR47700">
    <property type="entry name" value="V CHITINASE, PUTATIVE (AFU_ORTHOLOGUE AFUA_6G13720)-RELATED"/>
    <property type="match status" value="1"/>
</dbReference>
<dbReference type="KEGG" id="cthr:CTHT_0065540"/>
<keyword evidence="2" id="KW-0843">Virulence</keyword>
<evidence type="ECO:0000256" key="1">
    <source>
        <dbReference type="ARBA" id="ARBA00022669"/>
    </source>
</evidence>
<dbReference type="STRING" id="759272.G0SG96"/>
<dbReference type="InterPro" id="IPR053214">
    <property type="entry name" value="LysM12-like"/>
</dbReference>
<evidence type="ECO:0000256" key="2">
    <source>
        <dbReference type="ARBA" id="ARBA00023026"/>
    </source>
</evidence>
<dbReference type="Gene3D" id="3.10.50.10">
    <property type="match status" value="1"/>
</dbReference>
<dbReference type="Gene3D" id="3.20.20.80">
    <property type="entry name" value="Glycosidases"/>
    <property type="match status" value="1"/>
</dbReference>
<dbReference type="EMBL" id="GL988047">
    <property type="protein sequence ID" value="EGS17235.1"/>
    <property type="molecule type" value="Genomic_DNA"/>
</dbReference>